<evidence type="ECO:0000313" key="2">
    <source>
        <dbReference type="Proteomes" id="UP000689195"/>
    </source>
</evidence>
<name>A0A8S1SV15_9CILI</name>
<dbReference type="OrthoDB" id="303430at2759"/>
<keyword evidence="2" id="KW-1185">Reference proteome</keyword>
<sequence length="89" mass="10240">MGCTLRKQKQFSTININEQNTFYFVIINADQGLKNLKKRNRLSNSVPILGSINHSTIISRRIKLFPSQFGQMVLKIHNLKTSIQEQHNG</sequence>
<dbReference type="AlphaFoldDB" id="A0A8S1SV15"/>
<evidence type="ECO:0000313" key="1">
    <source>
        <dbReference type="EMBL" id="CAD8143608.1"/>
    </source>
</evidence>
<organism evidence="1 2">
    <name type="scientific">Paramecium pentaurelia</name>
    <dbReference type="NCBI Taxonomy" id="43138"/>
    <lineage>
        <taxon>Eukaryota</taxon>
        <taxon>Sar</taxon>
        <taxon>Alveolata</taxon>
        <taxon>Ciliophora</taxon>
        <taxon>Intramacronucleata</taxon>
        <taxon>Oligohymenophorea</taxon>
        <taxon>Peniculida</taxon>
        <taxon>Parameciidae</taxon>
        <taxon>Paramecium</taxon>
    </lineage>
</organism>
<proteinExistence type="predicted"/>
<comment type="caution">
    <text evidence="1">The sequence shown here is derived from an EMBL/GenBank/DDBJ whole genome shotgun (WGS) entry which is preliminary data.</text>
</comment>
<dbReference type="EMBL" id="CAJJDO010000012">
    <property type="protein sequence ID" value="CAD8143608.1"/>
    <property type="molecule type" value="Genomic_DNA"/>
</dbReference>
<dbReference type="Proteomes" id="UP000689195">
    <property type="component" value="Unassembled WGS sequence"/>
</dbReference>
<gene>
    <name evidence="1" type="ORF">PPENT_87.1.T0120314</name>
</gene>
<protein>
    <submittedName>
        <fullName evidence="1">Uncharacterized protein</fullName>
    </submittedName>
</protein>
<reference evidence="1" key="1">
    <citation type="submission" date="2021-01" db="EMBL/GenBank/DDBJ databases">
        <authorList>
            <consortium name="Genoscope - CEA"/>
            <person name="William W."/>
        </authorList>
    </citation>
    <scope>NUCLEOTIDE SEQUENCE</scope>
</reference>
<accession>A0A8S1SV15</accession>